<evidence type="ECO:0000256" key="3">
    <source>
        <dbReference type="ARBA" id="ARBA00022448"/>
    </source>
</evidence>
<evidence type="ECO:0000256" key="9">
    <source>
        <dbReference type="PROSITE-ProRule" id="PRU00282"/>
    </source>
</evidence>
<keyword evidence="4 9" id="KW-0812">Transmembrane</keyword>
<comment type="caution">
    <text evidence="12">The sequence shown here is derived from an EMBL/GenBank/DDBJ whole genome shotgun (WGS) entry which is preliminary data.</text>
</comment>
<evidence type="ECO:0000256" key="10">
    <source>
        <dbReference type="RuleBase" id="RU000488"/>
    </source>
</evidence>
<protein>
    <submittedName>
        <fullName evidence="12">Uncharacterized protein</fullName>
    </submittedName>
</protein>
<dbReference type="Proteomes" id="UP001159428">
    <property type="component" value="Unassembled WGS sequence"/>
</dbReference>
<dbReference type="SUPFAM" id="SSF103506">
    <property type="entry name" value="Mitochondrial carrier"/>
    <property type="match status" value="1"/>
</dbReference>
<dbReference type="Gene3D" id="1.50.40.10">
    <property type="entry name" value="Mitochondrial carrier domain"/>
    <property type="match status" value="1"/>
</dbReference>
<feature type="repeat" description="Solcar" evidence="9">
    <location>
        <begin position="1"/>
        <end position="77"/>
    </location>
</feature>
<sequence length="290" mass="31445">AGCAGVIVTQPLDTVKVRMQVLSSGRKPAVTTSFSCFYNIIKHETVFGLFKGMAPPLAAVALQNAILFGVYGNVLKMFSSEKGDKPALSHVCVAAAASGAVQLWVVSPMELIKIKLQMQTEGKHGKSSHYRGALDCIRKIYKTAGSRGLFQGVTPLVFRDIPGFAVYFASYEILLDALSQRKSRIDMQPLATVFAGGLAGTISWFSTFPFDGIKSRMQADGNKGLFIYKGTADCFLQTYKTGGLKSFYAGLGPCLLRAFPHNAVLFLVYNLVSNWLGESHLNNGHNLNVD</sequence>
<feature type="non-terminal residue" evidence="12">
    <location>
        <position position="1"/>
    </location>
</feature>
<evidence type="ECO:0000313" key="12">
    <source>
        <dbReference type="EMBL" id="CAH3043300.1"/>
    </source>
</evidence>
<evidence type="ECO:0000256" key="1">
    <source>
        <dbReference type="ARBA" id="ARBA00004225"/>
    </source>
</evidence>
<evidence type="ECO:0000313" key="13">
    <source>
        <dbReference type="Proteomes" id="UP001159428"/>
    </source>
</evidence>
<dbReference type="InterPro" id="IPR002067">
    <property type="entry name" value="MCP"/>
</dbReference>
<dbReference type="GO" id="GO:0031966">
    <property type="term" value="C:mitochondrial membrane"/>
    <property type="evidence" value="ECO:0007669"/>
    <property type="project" value="UniProtKB-SubCell"/>
</dbReference>
<dbReference type="InterPro" id="IPR023395">
    <property type="entry name" value="MCP_dom_sf"/>
</dbReference>
<proteinExistence type="inferred from homology"/>
<dbReference type="InterPro" id="IPR050567">
    <property type="entry name" value="Mitochondrial_Carrier"/>
</dbReference>
<evidence type="ECO:0000256" key="7">
    <source>
        <dbReference type="ARBA" id="ARBA00023128"/>
    </source>
</evidence>
<keyword evidence="13" id="KW-1185">Reference proteome</keyword>
<keyword evidence="3 10" id="KW-0813">Transport</keyword>
<keyword evidence="5" id="KW-0677">Repeat</keyword>
<dbReference type="Pfam" id="PF00153">
    <property type="entry name" value="Mito_carr"/>
    <property type="match status" value="3"/>
</dbReference>
<feature type="transmembrane region" description="Helical" evidence="11">
    <location>
        <begin position="57"/>
        <end position="75"/>
    </location>
</feature>
<evidence type="ECO:0000256" key="6">
    <source>
        <dbReference type="ARBA" id="ARBA00022989"/>
    </source>
</evidence>
<feature type="repeat" description="Solcar" evidence="9">
    <location>
        <begin position="86"/>
        <end position="177"/>
    </location>
</feature>
<comment type="subcellular location">
    <subcellularLocation>
        <location evidence="1">Mitochondrion membrane</location>
        <topology evidence="1">Multi-pass membrane protein</topology>
    </subcellularLocation>
</comment>
<dbReference type="PANTHER" id="PTHR45624:SF10">
    <property type="entry name" value="SLC (SOLUTE CARRIER) HOMOLOG"/>
    <property type="match status" value="1"/>
</dbReference>
<evidence type="ECO:0000256" key="11">
    <source>
        <dbReference type="SAM" id="Phobius"/>
    </source>
</evidence>
<evidence type="ECO:0000256" key="5">
    <source>
        <dbReference type="ARBA" id="ARBA00022737"/>
    </source>
</evidence>
<dbReference type="EMBL" id="CALNXJ010000007">
    <property type="protein sequence ID" value="CAH3043300.1"/>
    <property type="molecule type" value="Genomic_DNA"/>
</dbReference>
<dbReference type="PANTHER" id="PTHR45624">
    <property type="entry name" value="MITOCHONDRIAL BASIC AMINO ACIDS TRANSPORTER-RELATED"/>
    <property type="match status" value="1"/>
</dbReference>
<keyword evidence="7" id="KW-0496">Mitochondrion</keyword>
<organism evidence="12 13">
    <name type="scientific">Pocillopora meandrina</name>
    <dbReference type="NCBI Taxonomy" id="46732"/>
    <lineage>
        <taxon>Eukaryota</taxon>
        <taxon>Metazoa</taxon>
        <taxon>Cnidaria</taxon>
        <taxon>Anthozoa</taxon>
        <taxon>Hexacorallia</taxon>
        <taxon>Scleractinia</taxon>
        <taxon>Astrocoeniina</taxon>
        <taxon>Pocilloporidae</taxon>
        <taxon>Pocillopora</taxon>
    </lineage>
</organism>
<gene>
    <name evidence="12" type="ORF">PMEA_00031374</name>
</gene>
<keyword evidence="8 9" id="KW-0472">Membrane</keyword>
<accession>A0AAU9W166</accession>
<dbReference type="PRINTS" id="PR00926">
    <property type="entry name" value="MITOCARRIER"/>
</dbReference>
<evidence type="ECO:0000256" key="2">
    <source>
        <dbReference type="ARBA" id="ARBA00006375"/>
    </source>
</evidence>
<dbReference type="GO" id="GO:0022857">
    <property type="term" value="F:transmembrane transporter activity"/>
    <property type="evidence" value="ECO:0007669"/>
    <property type="project" value="TreeGrafter"/>
</dbReference>
<keyword evidence="6 11" id="KW-1133">Transmembrane helix</keyword>
<reference evidence="12 13" key="1">
    <citation type="submission" date="2022-05" db="EMBL/GenBank/DDBJ databases">
        <authorList>
            <consortium name="Genoscope - CEA"/>
            <person name="William W."/>
        </authorList>
    </citation>
    <scope>NUCLEOTIDE SEQUENCE [LARGE SCALE GENOMIC DNA]</scope>
</reference>
<dbReference type="AlphaFoldDB" id="A0AAU9W166"/>
<evidence type="ECO:0000256" key="4">
    <source>
        <dbReference type="ARBA" id="ARBA00022692"/>
    </source>
</evidence>
<feature type="repeat" description="Solcar" evidence="9">
    <location>
        <begin position="187"/>
        <end position="275"/>
    </location>
</feature>
<evidence type="ECO:0000256" key="8">
    <source>
        <dbReference type="ARBA" id="ARBA00023136"/>
    </source>
</evidence>
<dbReference type="InterPro" id="IPR018108">
    <property type="entry name" value="MCP_transmembrane"/>
</dbReference>
<comment type="similarity">
    <text evidence="2 10">Belongs to the mitochondrial carrier (TC 2.A.29) family.</text>
</comment>
<name>A0AAU9W166_9CNID</name>
<dbReference type="PROSITE" id="PS50920">
    <property type="entry name" value="SOLCAR"/>
    <property type="match status" value="3"/>
</dbReference>
<feature type="transmembrane region" description="Helical" evidence="11">
    <location>
        <begin position="87"/>
        <end position="106"/>
    </location>
</feature>